<dbReference type="PROSITE" id="PS50262">
    <property type="entry name" value="G_PROTEIN_RECEP_F1_2"/>
    <property type="match status" value="1"/>
</dbReference>
<keyword evidence="11" id="KW-0325">Glycoprotein</keyword>
<feature type="transmembrane region" description="Helical" evidence="14">
    <location>
        <begin position="44"/>
        <end position="69"/>
    </location>
</feature>
<dbReference type="PANTHER" id="PTHR10489">
    <property type="entry name" value="CELL ADHESION MOLECULE"/>
    <property type="match status" value="1"/>
</dbReference>
<dbReference type="InterPro" id="IPR000355">
    <property type="entry name" value="Chemokine_rcpt"/>
</dbReference>
<name>A0A401QCE8_SCYTO</name>
<evidence type="ECO:0000256" key="6">
    <source>
        <dbReference type="ARBA" id="ARBA00022989"/>
    </source>
</evidence>
<keyword evidence="4 13" id="KW-0812">Transmembrane</keyword>
<evidence type="ECO:0000256" key="11">
    <source>
        <dbReference type="ARBA" id="ARBA00023180"/>
    </source>
</evidence>
<evidence type="ECO:0000256" key="7">
    <source>
        <dbReference type="ARBA" id="ARBA00023040"/>
    </source>
</evidence>
<proteinExistence type="inferred from homology"/>
<keyword evidence="10 13" id="KW-0675">Receptor</keyword>
<dbReference type="GO" id="GO:0005769">
    <property type="term" value="C:early endosome"/>
    <property type="evidence" value="ECO:0007669"/>
    <property type="project" value="UniProtKB-SubCell"/>
</dbReference>
<feature type="transmembrane region" description="Helical" evidence="14">
    <location>
        <begin position="218"/>
        <end position="236"/>
    </location>
</feature>
<keyword evidence="7 13" id="KW-0297">G-protein coupled receptor</keyword>
<keyword evidence="17" id="KW-1185">Reference proteome</keyword>
<comment type="subcellular location">
    <subcellularLocation>
        <location evidence="2">Cell membrane</location>
        <topology evidence="2">Multi-pass membrane protein</topology>
    </subcellularLocation>
    <subcellularLocation>
        <location evidence="1">Early endosome</location>
    </subcellularLocation>
</comment>
<sequence>MKGANQLLLHNGGLLFLKDYFDFPTGFPFPQPCKPIMIGQFNSLFIPIIYSIVFLLGVFGNGMLIFIIARHKQGKTLTDTFILHLAIADLLLVFTLPFWMVEAVSGWVFGNAMCKITGGVFALNLYSSILFLVCISFDRYLAIVHAIHMYRRRKPLHIHGICLLIWVFCLLLALVDLIFRDVYEPSYLEMKACTYSFGVESAKAWKIFLRLFHHSMGFFLPVAAMLYCYCMIFRTLWHSNVFERQKSLKVVVTIVVVFVVCWLPYNAVLFVDTLESLDAIRANCAMLNTLDISRTVTQSLGLVHSCLNPLLYAFIGVRFRGEMLRVLADVGSLKVPKIISRQGSREGGTSSDF</sequence>
<keyword evidence="12 13" id="KW-0807">Transducer</keyword>
<reference evidence="16 17" key="1">
    <citation type="journal article" date="2018" name="Nat. Ecol. Evol.">
        <title>Shark genomes provide insights into elasmobranch evolution and the origin of vertebrates.</title>
        <authorList>
            <person name="Hara Y"/>
            <person name="Yamaguchi K"/>
            <person name="Onimaru K"/>
            <person name="Kadota M"/>
            <person name="Koyanagi M"/>
            <person name="Keeley SD"/>
            <person name="Tatsumi K"/>
            <person name="Tanaka K"/>
            <person name="Motone F"/>
            <person name="Kageyama Y"/>
            <person name="Nozu R"/>
            <person name="Adachi N"/>
            <person name="Nishimura O"/>
            <person name="Nakagawa R"/>
            <person name="Tanegashima C"/>
            <person name="Kiyatake I"/>
            <person name="Matsumoto R"/>
            <person name="Murakumo K"/>
            <person name="Nishida K"/>
            <person name="Terakita A"/>
            <person name="Kuratani S"/>
            <person name="Sato K"/>
            <person name="Hyodo S Kuraku.S."/>
        </authorList>
    </citation>
    <scope>NUCLEOTIDE SEQUENCE [LARGE SCALE GENOMIC DNA]</scope>
</reference>
<dbReference type="GO" id="GO:0006955">
    <property type="term" value="P:immune response"/>
    <property type="evidence" value="ECO:0007669"/>
    <property type="project" value="TreeGrafter"/>
</dbReference>
<feature type="transmembrane region" description="Helical" evidence="14">
    <location>
        <begin position="158"/>
        <end position="179"/>
    </location>
</feature>
<dbReference type="PANTHER" id="PTHR10489:SF947">
    <property type="entry name" value="C-X-C CHEMOKINE RECEPTOR TYPE 3-2"/>
    <property type="match status" value="1"/>
</dbReference>
<dbReference type="PROSITE" id="PS00237">
    <property type="entry name" value="G_PROTEIN_RECEP_F1_1"/>
    <property type="match status" value="1"/>
</dbReference>
<evidence type="ECO:0000256" key="14">
    <source>
        <dbReference type="SAM" id="Phobius"/>
    </source>
</evidence>
<evidence type="ECO:0000256" key="4">
    <source>
        <dbReference type="ARBA" id="ARBA00022692"/>
    </source>
</evidence>
<dbReference type="Proteomes" id="UP000288216">
    <property type="component" value="Unassembled WGS sequence"/>
</dbReference>
<evidence type="ECO:0000256" key="13">
    <source>
        <dbReference type="RuleBase" id="RU000688"/>
    </source>
</evidence>
<feature type="transmembrane region" description="Helical" evidence="14">
    <location>
        <begin position="296"/>
        <end position="315"/>
    </location>
</feature>
<dbReference type="Gene3D" id="1.20.1070.10">
    <property type="entry name" value="Rhodopsin 7-helix transmembrane proteins"/>
    <property type="match status" value="1"/>
</dbReference>
<dbReference type="InterPro" id="IPR017452">
    <property type="entry name" value="GPCR_Rhodpsn_7TM"/>
</dbReference>
<dbReference type="GO" id="GO:0009897">
    <property type="term" value="C:external side of plasma membrane"/>
    <property type="evidence" value="ECO:0007669"/>
    <property type="project" value="TreeGrafter"/>
</dbReference>
<dbReference type="GO" id="GO:0016493">
    <property type="term" value="F:C-C chemokine receptor activity"/>
    <property type="evidence" value="ECO:0007669"/>
    <property type="project" value="TreeGrafter"/>
</dbReference>
<evidence type="ECO:0000256" key="1">
    <source>
        <dbReference type="ARBA" id="ARBA00004412"/>
    </source>
</evidence>
<evidence type="ECO:0000313" key="17">
    <source>
        <dbReference type="Proteomes" id="UP000288216"/>
    </source>
</evidence>
<feature type="transmembrane region" description="Helical" evidence="14">
    <location>
        <begin position="248"/>
        <end position="265"/>
    </location>
</feature>
<dbReference type="STRING" id="75743.A0A401QCE8"/>
<keyword evidence="5" id="KW-0967">Endosome</keyword>
<dbReference type="AlphaFoldDB" id="A0A401QCE8"/>
<dbReference type="PRINTS" id="PR00645">
    <property type="entry name" value="CXCCHMKINER4"/>
</dbReference>
<dbReference type="GO" id="GO:0019957">
    <property type="term" value="F:C-C chemokine binding"/>
    <property type="evidence" value="ECO:0007669"/>
    <property type="project" value="TreeGrafter"/>
</dbReference>
<dbReference type="CDD" id="cd14984">
    <property type="entry name" value="7tmA_Chemokine_R"/>
    <property type="match status" value="1"/>
</dbReference>
<dbReference type="OrthoDB" id="8576531at2759"/>
<dbReference type="GO" id="GO:0060326">
    <property type="term" value="P:cell chemotaxis"/>
    <property type="evidence" value="ECO:0007669"/>
    <property type="project" value="TreeGrafter"/>
</dbReference>
<dbReference type="GO" id="GO:0007204">
    <property type="term" value="P:positive regulation of cytosolic calcium ion concentration"/>
    <property type="evidence" value="ECO:0007669"/>
    <property type="project" value="TreeGrafter"/>
</dbReference>
<dbReference type="OMA" id="IVHAIHM"/>
<feature type="transmembrane region" description="Helical" evidence="14">
    <location>
        <begin position="120"/>
        <end position="137"/>
    </location>
</feature>
<dbReference type="InterPro" id="IPR001277">
    <property type="entry name" value="CXCR4/ACKR2"/>
</dbReference>
<dbReference type="EMBL" id="BFAA01029018">
    <property type="protein sequence ID" value="GCB83075.1"/>
    <property type="molecule type" value="Genomic_DNA"/>
</dbReference>
<feature type="domain" description="G-protein coupled receptors family 1 profile" evidence="15">
    <location>
        <begin position="60"/>
        <end position="312"/>
    </location>
</feature>
<evidence type="ECO:0000256" key="3">
    <source>
        <dbReference type="ARBA" id="ARBA00022475"/>
    </source>
</evidence>
<gene>
    <name evidence="16" type="ORF">scyTo_0023403</name>
</gene>
<evidence type="ECO:0000259" key="15">
    <source>
        <dbReference type="PROSITE" id="PS50262"/>
    </source>
</evidence>
<evidence type="ECO:0000313" key="16">
    <source>
        <dbReference type="EMBL" id="GCB83075.1"/>
    </source>
</evidence>
<dbReference type="SUPFAM" id="SSF81321">
    <property type="entry name" value="Family A G protein-coupled receptor-like"/>
    <property type="match status" value="1"/>
</dbReference>
<dbReference type="InterPro" id="IPR050119">
    <property type="entry name" value="CCR1-9-like"/>
</dbReference>
<dbReference type="InterPro" id="IPR000276">
    <property type="entry name" value="GPCR_Rhodpsn"/>
</dbReference>
<keyword evidence="9" id="KW-1015">Disulfide bond</keyword>
<accession>A0A401QCE8</accession>
<evidence type="ECO:0000256" key="9">
    <source>
        <dbReference type="ARBA" id="ARBA00023157"/>
    </source>
</evidence>
<evidence type="ECO:0000256" key="10">
    <source>
        <dbReference type="ARBA" id="ARBA00023170"/>
    </source>
</evidence>
<evidence type="ECO:0000256" key="2">
    <source>
        <dbReference type="ARBA" id="ARBA00004651"/>
    </source>
</evidence>
<protein>
    <recommendedName>
        <fullName evidence="15">G-protein coupled receptors family 1 profile domain-containing protein</fullName>
    </recommendedName>
</protein>
<dbReference type="GO" id="GO:0019722">
    <property type="term" value="P:calcium-mediated signaling"/>
    <property type="evidence" value="ECO:0007669"/>
    <property type="project" value="TreeGrafter"/>
</dbReference>
<evidence type="ECO:0000256" key="5">
    <source>
        <dbReference type="ARBA" id="ARBA00022753"/>
    </source>
</evidence>
<evidence type="ECO:0000256" key="12">
    <source>
        <dbReference type="ARBA" id="ARBA00023224"/>
    </source>
</evidence>
<comment type="caution">
    <text evidence="16">The sequence shown here is derived from an EMBL/GenBank/DDBJ whole genome shotgun (WGS) entry which is preliminary data.</text>
</comment>
<keyword evidence="3" id="KW-1003">Cell membrane</keyword>
<feature type="transmembrane region" description="Helical" evidence="14">
    <location>
        <begin position="81"/>
        <end position="100"/>
    </location>
</feature>
<dbReference type="PRINTS" id="PR00237">
    <property type="entry name" value="GPCRRHODOPSN"/>
</dbReference>
<dbReference type="Pfam" id="PF00001">
    <property type="entry name" value="7tm_1"/>
    <property type="match status" value="1"/>
</dbReference>
<dbReference type="PRINTS" id="PR00657">
    <property type="entry name" value="CCCHEMOKINER"/>
</dbReference>
<evidence type="ECO:0000256" key="8">
    <source>
        <dbReference type="ARBA" id="ARBA00023136"/>
    </source>
</evidence>
<organism evidence="16 17">
    <name type="scientific">Scyliorhinus torazame</name>
    <name type="common">Cloudy catshark</name>
    <name type="synonym">Catulus torazame</name>
    <dbReference type="NCBI Taxonomy" id="75743"/>
    <lineage>
        <taxon>Eukaryota</taxon>
        <taxon>Metazoa</taxon>
        <taxon>Chordata</taxon>
        <taxon>Craniata</taxon>
        <taxon>Vertebrata</taxon>
        <taxon>Chondrichthyes</taxon>
        <taxon>Elasmobranchii</taxon>
        <taxon>Galeomorphii</taxon>
        <taxon>Galeoidea</taxon>
        <taxon>Carcharhiniformes</taxon>
        <taxon>Scyliorhinidae</taxon>
        <taxon>Scyliorhinus</taxon>
    </lineage>
</organism>
<keyword evidence="8 14" id="KW-0472">Membrane</keyword>
<keyword evidence="6 14" id="KW-1133">Transmembrane helix</keyword>
<comment type="similarity">
    <text evidence="13">Belongs to the G-protein coupled receptor 1 family.</text>
</comment>